<proteinExistence type="predicted"/>
<dbReference type="InParanoid" id="A0A0C2X305"/>
<dbReference type="HOGENOM" id="CLU_1937598_0_0_1"/>
<dbReference type="AlphaFoldDB" id="A0A0C2X305"/>
<organism evidence="1 2">
    <name type="scientific">Amanita muscaria (strain Koide BX008)</name>
    <dbReference type="NCBI Taxonomy" id="946122"/>
    <lineage>
        <taxon>Eukaryota</taxon>
        <taxon>Fungi</taxon>
        <taxon>Dikarya</taxon>
        <taxon>Basidiomycota</taxon>
        <taxon>Agaricomycotina</taxon>
        <taxon>Agaricomycetes</taxon>
        <taxon>Agaricomycetidae</taxon>
        <taxon>Agaricales</taxon>
        <taxon>Pluteineae</taxon>
        <taxon>Amanitaceae</taxon>
        <taxon>Amanita</taxon>
    </lineage>
</organism>
<keyword evidence="2" id="KW-1185">Reference proteome</keyword>
<name>A0A0C2X305_AMAMK</name>
<gene>
    <name evidence="1" type="ORF">M378DRAFT_12012</name>
</gene>
<evidence type="ECO:0000313" key="2">
    <source>
        <dbReference type="Proteomes" id="UP000054549"/>
    </source>
</evidence>
<evidence type="ECO:0000313" key="1">
    <source>
        <dbReference type="EMBL" id="KIL63561.1"/>
    </source>
</evidence>
<dbReference type="EMBL" id="KN818257">
    <property type="protein sequence ID" value="KIL63561.1"/>
    <property type="molecule type" value="Genomic_DNA"/>
</dbReference>
<sequence length="130" mass="14405">MAVISTVGSLEMVKAVMCHLRGRREELYTSRPEGFILAASGQRTKANHVVWCRAAETRAHMHVEGDKWLNSHVLDSRSCLRGDEQNRVKAVIDYLYGSLPAVPSPLRRKQPRVYEGSGSGDDAKVISSVV</sequence>
<reference evidence="1 2" key="1">
    <citation type="submission" date="2014-04" db="EMBL/GenBank/DDBJ databases">
        <title>Evolutionary Origins and Diversification of the Mycorrhizal Mutualists.</title>
        <authorList>
            <consortium name="DOE Joint Genome Institute"/>
            <consortium name="Mycorrhizal Genomics Consortium"/>
            <person name="Kohler A."/>
            <person name="Kuo A."/>
            <person name="Nagy L.G."/>
            <person name="Floudas D."/>
            <person name="Copeland A."/>
            <person name="Barry K.W."/>
            <person name="Cichocki N."/>
            <person name="Veneault-Fourrey C."/>
            <person name="LaButti K."/>
            <person name="Lindquist E.A."/>
            <person name="Lipzen A."/>
            <person name="Lundell T."/>
            <person name="Morin E."/>
            <person name="Murat C."/>
            <person name="Riley R."/>
            <person name="Ohm R."/>
            <person name="Sun H."/>
            <person name="Tunlid A."/>
            <person name="Henrissat B."/>
            <person name="Grigoriev I.V."/>
            <person name="Hibbett D.S."/>
            <person name="Martin F."/>
        </authorList>
    </citation>
    <scope>NUCLEOTIDE SEQUENCE [LARGE SCALE GENOMIC DNA]</scope>
    <source>
        <strain evidence="1 2">Koide BX008</strain>
    </source>
</reference>
<dbReference type="Proteomes" id="UP000054549">
    <property type="component" value="Unassembled WGS sequence"/>
</dbReference>
<protein>
    <submittedName>
        <fullName evidence="1">Uncharacterized protein</fullName>
    </submittedName>
</protein>
<accession>A0A0C2X305</accession>